<gene>
    <name evidence="1" type="ORF">GGR43_004582</name>
</gene>
<dbReference type="RefSeq" id="WP_188074012.1">
    <property type="nucleotide sequence ID" value="NZ_BSPS01000196.1"/>
</dbReference>
<name>A0A7W6BS77_9SPHN</name>
<reference evidence="1 2" key="1">
    <citation type="submission" date="2020-08" db="EMBL/GenBank/DDBJ databases">
        <title>Genomic Encyclopedia of Type Strains, Phase IV (KMG-IV): sequencing the most valuable type-strain genomes for metagenomic binning, comparative biology and taxonomic classification.</title>
        <authorList>
            <person name="Goeker M."/>
        </authorList>
    </citation>
    <scope>NUCLEOTIDE SEQUENCE [LARGE SCALE GENOMIC DNA]</scope>
    <source>
        <strain evidence="1 2">DSM 26189</strain>
    </source>
</reference>
<accession>A0A7W6BS77</accession>
<evidence type="ECO:0000313" key="1">
    <source>
        <dbReference type="EMBL" id="MBB3928837.1"/>
    </source>
</evidence>
<organism evidence="1 2">
    <name type="scientific">Sphingobium jiangsuense</name>
    <dbReference type="NCBI Taxonomy" id="870476"/>
    <lineage>
        <taxon>Bacteria</taxon>
        <taxon>Pseudomonadati</taxon>
        <taxon>Pseudomonadota</taxon>
        <taxon>Alphaproteobacteria</taxon>
        <taxon>Sphingomonadales</taxon>
        <taxon>Sphingomonadaceae</taxon>
        <taxon>Sphingobium</taxon>
    </lineage>
</organism>
<protein>
    <submittedName>
        <fullName evidence="1">Uncharacterized protein</fullName>
    </submittedName>
</protein>
<dbReference type="AlphaFoldDB" id="A0A7W6BS77"/>
<evidence type="ECO:0000313" key="2">
    <source>
        <dbReference type="Proteomes" id="UP000571950"/>
    </source>
</evidence>
<proteinExistence type="predicted"/>
<dbReference type="EMBL" id="JACIDT010000037">
    <property type="protein sequence ID" value="MBB3928837.1"/>
    <property type="molecule type" value="Genomic_DNA"/>
</dbReference>
<keyword evidence="2" id="KW-1185">Reference proteome</keyword>
<sequence>MDWRLRHQRKPCPPGFAEVFIVGGWRGVETVFGSRTSCNKRWVEECGGSDLKAQRQAYLAGRRLYREMIRRKPRKPQARAPHIGPPVRAAIEFLRSPEGGSWAISPTGQGDFYFGGTRQTGDQLVERARRKGLQADTV</sequence>
<dbReference type="Proteomes" id="UP000571950">
    <property type="component" value="Unassembled WGS sequence"/>
</dbReference>
<comment type="caution">
    <text evidence="1">The sequence shown here is derived from an EMBL/GenBank/DDBJ whole genome shotgun (WGS) entry which is preliminary data.</text>
</comment>